<organism evidence="3 4">
    <name type="scientific">Paraburkholderia silvatlantica</name>
    <dbReference type="NCBI Taxonomy" id="321895"/>
    <lineage>
        <taxon>Bacteria</taxon>
        <taxon>Pseudomonadati</taxon>
        <taxon>Pseudomonadota</taxon>
        <taxon>Betaproteobacteria</taxon>
        <taxon>Burkholderiales</taxon>
        <taxon>Burkholderiaceae</taxon>
        <taxon>Paraburkholderia</taxon>
    </lineage>
</organism>
<name>A0A2V4TH66_9BURK</name>
<dbReference type="GO" id="GO:0035438">
    <property type="term" value="F:cyclic-di-GMP binding"/>
    <property type="evidence" value="ECO:0007669"/>
    <property type="project" value="InterPro"/>
</dbReference>
<dbReference type="RefSeq" id="WP_110857884.1">
    <property type="nucleotide sequence ID" value="NZ_QJSQ01000053.1"/>
</dbReference>
<evidence type="ECO:0000313" key="3">
    <source>
        <dbReference type="EMBL" id="PYE12706.1"/>
    </source>
</evidence>
<dbReference type="EMBL" id="QJSQ01000053">
    <property type="protein sequence ID" value="PYE12706.1"/>
    <property type="molecule type" value="Genomic_DNA"/>
</dbReference>
<dbReference type="AlphaFoldDB" id="A0A2V4TH66"/>
<comment type="caution">
    <text evidence="3">The sequence shown here is derived from an EMBL/GenBank/DDBJ whole genome shotgun (WGS) entry which is preliminary data.</text>
</comment>
<gene>
    <name evidence="3" type="ORF">C7410_15314</name>
</gene>
<dbReference type="Proteomes" id="UP000247772">
    <property type="component" value="Unassembled WGS sequence"/>
</dbReference>
<accession>A0A2V4TH66</accession>
<sequence length="617" mass="65193">MNDPATLPTAPAGAGRDTRRSLFSRLARREPLAIDGLPASLASLGAGRVHVVYASASPARDALFWQTAAAALTGPATVLSTRDGASLAAALREHGVDLDRSGSTHAWANVCALRPLPERDGAQVLIEALNALAEQCAAPESQFFIEGAEAFFNWQDSTVLAAQGAQLAGWCAQHRYGVLMVAAPPGLGDDREHPELGAFQARFAGAAQLHQVQGQYHWEVAFWRTADAVHGSQSVPLRFSAADHRLTVSGGTFETEIGEAGLLAPDEGRVIVSRDAMLHERVLPPAWQIVDNNEAAVAAARTSVAATVILDFSVNRDLETLAEQVHTLRLQCGEALKIIVREDAVAMRYESLMLNLGANRVIARQTPLAQVEAIVDSLQGQVYSRPMPADYRAALAAVVHGEESGYVGAAHFVELVGAAVERSRVIQLPSVLIRLALMPEVAHVDALKACHLRRAGDIVTASGDSLYVFFFACRMSDADAVCQRVFQRPLAELFQGEERYGDGRAITEALAGLSEEIDTAPPPDYSGWLAINEGQPAAIAAVPVQANGQTAPPVAAAAIAPDAAMAATTESAAPELAVPVNLAPINGDLLPALDAAARTDHAKPRAAPQRAPLPLKA</sequence>
<feature type="compositionally biased region" description="Low complexity" evidence="2">
    <location>
        <begin position="605"/>
        <end position="617"/>
    </location>
</feature>
<reference evidence="3 4" key="1">
    <citation type="submission" date="2018-06" db="EMBL/GenBank/DDBJ databases">
        <title>Genomic Encyclopedia of Type Strains, Phase IV (KMG-V): Genome sequencing to study the core and pangenomes of soil and plant-associated prokaryotes.</title>
        <authorList>
            <person name="Whitman W."/>
        </authorList>
    </citation>
    <scope>NUCLEOTIDE SEQUENCE [LARGE SCALE GENOMIC DNA]</scope>
    <source>
        <strain evidence="3 4">SRCL-318</strain>
    </source>
</reference>
<dbReference type="InterPro" id="IPR017745">
    <property type="entry name" value="BcsE"/>
</dbReference>
<dbReference type="Pfam" id="PF10995">
    <property type="entry name" value="CBP_BcsE"/>
    <property type="match status" value="1"/>
</dbReference>
<proteinExistence type="predicted"/>
<feature type="region of interest" description="Disordered" evidence="2">
    <location>
        <begin position="598"/>
        <end position="617"/>
    </location>
</feature>
<protein>
    <recommendedName>
        <fullName evidence="1">Cellulose biosynthesis protein BcsE</fullName>
    </recommendedName>
</protein>
<dbReference type="NCBIfam" id="TIGR03369">
    <property type="entry name" value="cellulose_bcsE"/>
    <property type="match status" value="1"/>
</dbReference>
<evidence type="ECO:0000313" key="4">
    <source>
        <dbReference type="Proteomes" id="UP000247772"/>
    </source>
</evidence>
<dbReference type="OrthoDB" id="5840260at2"/>
<evidence type="ECO:0000256" key="1">
    <source>
        <dbReference type="NCBIfam" id="TIGR03369"/>
    </source>
</evidence>
<evidence type="ECO:0000256" key="2">
    <source>
        <dbReference type="SAM" id="MobiDB-lite"/>
    </source>
</evidence>